<evidence type="ECO:0000256" key="7">
    <source>
        <dbReference type="ARBA" id="ARBA00022630"/>
    </source>
</evidence>
<dbReference type="Proteomes" id="UP000003178">
    <property type="component" value="Unassembled WGS sequence"/>
</dbReference>
<dbReference type="AlphaFoldDB" id="B6FXS1"/>
<evidence type="ECO:0000256" key="8">
    <source>
        <dbReference type="ARBA" id="ARBA00022827"/>
    </source>
</evidence>
<evidence type="ECO:0000256" key="10">
    <source>
        <dbReference type="ARBA" id="ARBA00022960"/>
    </source>
</evidence>
<dbReference type="GO" id="GO:0008360">
    <property type="term" value="P:regulation of cell shape"/>
    <property type="evidence" value="ECO:0007669"/>
    <property type="project" value="UniProtKB-KW"/>
</dbReference>
<proteinExistence type="inferred from homology"/>
<evidence type="ECO:0000256" key="12">
    <source>
        <dbReference type="ARBA" id="ARBA00023002"/>
    </source>
</evidence>
<dbReference type="NCBIfam" id="NF010480">
    <property type="entry name" value="PRK13905.1"/>
    <property type="match status" value="1"/>
</dbReference>
<dbReference type="Pfam" id="PF01565">
    <property type="entry name" value="FAD_binding_4"/>
    <property type="match status" value="1"/>
</dbReference>
<keyword evidence="14 16" id="KW-0961">Cell wall biogenesis/degradation</keyword>
<dbReference type="SUPFAM" id="SSF56176">
    <property type="entry name" value="FAD-binding/transporter-associated domain-like"/>
    <property type="match status" value="1"/>
</dbReference>
<dbReference type="HOGENOM" id="CLU_035304_1_1_9"/>
<dbReference type="EC" id="1.3.1.98" evidence="16"/>
<dbReference type="PANTHER" id="PTHR21071">
    <property type="entry name" value="UDP-N-ACETYLENOLPYRUVOYLGLUCOSAMINE REDUCTASE"/>
    <property type="match status" value="1"/>
</dbReference>
<keyword evidence="6 16" id="KW-0132">Cell division</keyword>
<comment type="similarity">
    <text evidence="16">Belongs to the MurB family.</text>
</comment>
<evidence type="ECO:0000256" key="11">
    <source>
        <dbReference type="ARBA" id="ARBA00022984"/>
    </source>
</evidence>
<feature type="active site" evidence="16">
    <location>
        <position position="297"/>
    </location>
</feature>
<dbReference type="InterPro" id="IPR036635">
    <property type="entry name" value="MurB_C_sf"/>
</dbReference>
<dbReference type="OrthoDB" id="9804753at2"/>
<keyword evidence="10 16" id="KW-0133">Cell shape</keyword>
<dbReference type="STRING" id="500633.CLOHIR_00672"/>
<dbReference type="UniPathway" id="UPA00219"/>
<feature type="active site" description="Proton donor" evidence="16">
    <location>
        <position position="227"/>
    </location>
</feature>
<accession>B6FXS1</accession>
<dbReference type="InterPro" id="IPR016169">
    <property type="entry name" value="FAD-bd_PCMH_sub2"/>
</dbReference>
<dbReference type="Gene3D" id="3.90.78.10">
    <property type="entry name" value="UDP-N-acetylenolpyruvoylglucosamine reductase, C-terminal domain"/>
    <property type="match status" value="1"/>
</dbReference>
<comment type="caution">
    <text evidence="18">The sequence shown here is derived from an EMBL/GenBank/DDBJ whole genome shotgun (WGS) entry which is preliminary data.</text>
</comment>
<evidence type="ECO:0000256" key="13">
    <source>
        <dbReference type="ARBA" id="ARBA00023306"/>
    </source>
</evidence>
<dbReference type="InterPro" id="IPR011601">
    <property type="entry name" value="MurB_C"/>
</dbReference>
<comment type="function">
    <text evidence="2 16">Cell wall formation.</text>
</comment>
<keyword evidence="13 16" id="KW-0131">Cell cycle</keyword>
<gene>
    <name evidence="16 18" type="primary">murB</name>
    <name evidence="18" type="ORF">CLOHIR_00672</name>
</gene>
<feature type="domain" description="FAD-binding PCMH-type" evidence="17">
    <location>
        <begin position="32"/>
        <end position="198"/>
    </location>
</feature>
<sequence>MDKNKVYNDILNIVGKENIMMDEPMKKHASFRVGGPADVLVRPRNEEHLKDILLYIKKENIPYLVIGNGSNLLVKDGGIRGIVVEISDNYSDFKIDENRIEIQAGALLSRIGNAALKAELKGFEFASGIPGSFGGALAMNAGAYGGEIKDIVKTVKVMDIDGNIFELSNEEMNFGYRKSAIVEKNYIALSAVVELEKGSYDDIKATMDDLKERRTSKQPLNFASAGSTFKRPEGYFAGKLIQDSGLKGLSIGDAQVSEKHSGFVINRGNATAKELLDLMFAVKATVNAKFGVMLEEEVKIVGEDPAAEDEK</sequence>
<comment type="catalytic activity">
    <reaction evidence="15 16">
        <text>UDP-N-acetyl-alpha-D-muramate + NADP(+) = UDP-N-acetyl-3-O-(1-carboxyvinyl)-alpha-D-glucosamine + NADPH + H(+)</text>
        <dbReference type="Rhea" id="RHEA:12248"/>
        <dbReference type="ChEBI" id="CHEBI:15378"/>
        <dbReference type="ChEBI" id="CHEBI:57783"/>
        <dbReference type="ChEBI" id="CHEBI:58349"/>
        <dbReference type="ChEBI" id="CHEBI:68483"/>
        <dbReference type="ChEBI" id="CHEBI:70757"/>
        <dbReference type="EC" id="1.3.1.98"/>
    </reaction>
</comment>
<protein>
    <recommendedName>
        <fullName evidence="16">UDP-N-acetylenolpyruvoylglucosamine reductase</fullName>
        <ecNumber evidence="16">1.3.1.98</ecNumber>
    </recommendedName>
    <alternativeName>
        <fullName evidence="16">UDP-N-acetylmuramate dehydrogenase</fullName>
    </alternativeName>
</protein>
<dbReference type="InterPro" id="IPR006094">
    <property type="entry name" value="Oxid_FAD_bind_N"/>
</dbReference>
<keyword evidence="11 16" id="KW-0573">Peptidoglycan synthesis</keyword>
<reference evidence="18 19" key="1">
    <citation type="submission" date="2008-09" db="EMBL/GenBank/DDBJ databases">
        <authorList>
            <person name="Fulton L."/>
            <person name="Clifton S."/>
            <person name="Fulton B."/>
            <person name="Xu J."/>
            <person name="Minx P."/>
            <person name="Pepin K.H."/>
            <person name="Johnson M."/>
            <person name="Thiruvilangam P."/>
            <person name="Bhonagiri V."/>
            <person name="Nash W.E."/>
            <person name="Mardis E.R."/>
            <person name="Wilson R.K."/>
        </authorList>
    </citation>
    <scope>NUCLEOTIDE SEQUENCE [LARGE SCALE GENOMIC DNA]</scope>
    <source>
        <strain evidence="18 19">DSM 13275</strain>
    </source>
</reference>
<evidence type="ECO:0000256" key="1">
    <source>
        <dbReference type="ARBA" id="ARBA00001974"/>
    </source>
</evidence>
<evidence type="ECO:0000256" key="3">
    <source>
        <dbReference type="ARBA" id="ARBA00004496"/>
    </source>
</evidence>
<evidence type="ECO:0000256" key="14">
    <source>
        <dbReference type="ARBA" id="ARBA00023316"/>
    </source>
</evidence>
<evidence type="ECO:0000256" key="15">
    <source>
        <dbReference type="ARBA" id="ARBA00048914"/>
    </source>
</evidence>
<dbReference type="GO" id="GO:0071949">
    <property type="term" value="F:FAD binding"/>
    <property type="evidence" value="ECO:0007669"/>
    <property type="project" value="InterPro"/>
</dbReference>
<evidence type="ECO:0000256" key="4">
    <source>
        <dbReference type="ARBA" id="ARBA00004752"/>
    </source>
</evidence>
<dbReference type="RefSeq" id="WP_006439583.1">
    <property type="nucleotide sequence ID" value="NZ_DS995356.1"/>
</dbReference>
<dbReference type="GO" id="GO:0009252">
    <property type="term" value="P:peptidoglycan biosynthetic process"/>
    <property type="evidence" value="ECO:0007669"/>
    <property type="project" value="UniProtKB-UniRule"/>
</dbReference>
<evidence type="ECO:0000256" key="6">
    <source>
        <dbReference type="ARBA" id="ARBA00022618"/>
    </source>
</evidence>
<evidence type="ECO:0000259" key="17">
    <source>
        <dbReference type="PROSITE" id="PS51387"/>
    </source>
</evidence>
<comment type="subcellular location">
    <subcellularLocation>
        <location evidence="3 16">Cytoplasm</location>
    </subcellularLocation>
</comment>
<dbReference type="eggNOG" id="COG0812">
    <property type="taxonomic scope" value="Bacteria"/>
</dbReference>
<organism evidence="18 19">
    <name type="scientific">Peptacetobacter hiranonis (strain DSM 13275 / JCM 10541 / KCTC 15199 / TO-931)</name>
    <name type="common">Clostridium hiranonis</name>
    <dbReference type="NCBI Taxonomy" id="500633"/>
    <lineage>
        <taxon>Bacteria</taxon>
        <taxon>Bacillati</taxon>
        <taxon>Bacillota</taxon>
        <taxon>Clostridia</taxon>
        <taxon>Peptostreptococcales</taxon>
        <taxon>Peptostreptococcaceae</taxon>
        <taxon>Peptacetobacter</taxon>
    </lineage>
</organism>
<dbReference type="InterPro" id="IPR016166">
    <property type="entry name" value="FAD-bd_PCMH"/>
</dbReference>
<evidence type="ECO:0000256" key="9">
    <source>
        <dbReference type="ARBA" id="ARBA00022857"/>
    </source>
</evidence>
<keyword evidence="12 16" id="KW-0560">Oxidoreductase</keyword>
<keyword evidence="19" id="KW-1185">Reference proteome</keyword>
<dbReference type="InterPro" id="IPR036318">
    <property type="entry name" value="FAD-bd_PCMH-like_sf"/>
</dbReference>
<dbReference type="EMBL" id="ABWP01000026">
    <property type="protein sequence ID" value="EEA85685.1"/>
    <property type="molecule type" value="Genomic_DNA"/>
</dbReference>
<evidence type="ECO:0000313" key="19">
    <source>
        <dbReference type="Proteomes" id="UP000003178"/>
    </source>
</evidence>
<dbReference type="GO" id="GO:0071555">
    <property type="term" value="P:cell wall organization"/>
    <property type="evidence" value="ECO:0007669"/>
    <property type="project" value="UniProtKB-KW"/>
</dbReference>
<keyword evidence="8 16" id="KW-0274">FAD</keyword>
<evidence type="ECO:0000313" key="18">
    <source>
        <dbReference type="EMBL" id="EEA85685.1"/>
    </source>
</evidence>
<feature type="active site" evidence="16">
    <location>
        <position position="177"/>
    </location>
</feature>
<dbReference type="PANTHER" id="PTHR21071:SF4">
    <property type="entry name" value="UDP-N-ACETYLENOLPYRUVOYLGLUCOSAMINE REDUCTASE"/>
    <property type="match status" value="1"/>
</dbReference>
<reference evidence="18 19" key="2">
    <citation type="submission" date="2008-10" db="EMBL/GenBank/DDBJ databases">
        <title>Draft genome sequence of Clostridium hiranonis (DSM 13275).</title>
        <authorList>
            <person name="Sudarsanam P."/>
            <person name="Ley R."/>
            <person name="Guruge J."/>
            <person name="Turnbaugh P.J."/>
            <person name="Mahowald M."/>
            <person name="Liep D."/>
            <person name="Gordon J."/>
        </authorList>
    </citation>
    <scope>NUCLEOTIDE SEQUENCE [LARGE SCALE GENOMIC DNA]</scope>
    <source>
        <strain evidence="18 19">DSM 13275</strain>
    </source>
</reference>
<dbReference type="Gene3D" id="3.30.43.10">
    <property type="entry name" value="Uridine Diphospho-n-acetylenolpyruvylglucosamine Reductase, domain 2"/>
    <property type="match status" value="1"/>
</dbReference>
<dbReference type="InterPro" id="IPR003170">
    <property type="entry name" value="MurB"/>
</dbReference>
<dbReference type="GO" id="GO:0051301">
    <property type="term" value="P:cell division"/>
    <property type="evidence" value="ECO:0007669"/>
    <property type="project" value="UniProtKB-KW"/>
</dbReference>
<keyword evidence="5 16" id="KW-0963">Cytoplasm</keyword>
<comment type="pathway">
    <text evidence="4 16">Cell wall biogenesis; peptidoglycan biosynthesis.</text>
</comment>
<keyword evidence="7 16" id="KW-0285">Flavoprotein</keyword>
<keyword evidence="9 16" id="KW-0521">NADP</keyword>
<dbReference type="SUPFAM" id="SSF56194">
    <property type="entry name" value="Uridine diphospho-N-Acetylenolpyruvylglucosamine reductase, MurB, C-terminal domain"/>
    <property type="match status" value="1"/>
</dbReference>
<comment type="cofactor">
    <cofactor evidence="1 16">
        <name>FAD</name>
        <dbReference type="ChEBI" id="CHEBI:57692"/>
    </cofactor>
</comment>
<dbReference type="Pfam" id="PF02873">
    <property type="entry name" value="MurB_C"/>
    <property type="match status" value="1"/>
</dbReference>
<dbReference type="NCBIfam" id="TIGR00179">
    <property type="entry name" value="murB"/>
    <property type="match status" value="1"/>
</dbReference>
<dbReference type="Gene3D" id="3.30.465.10">
    <property type="match status" value="1"/>
</dbReference>
<evidence type="ECO:0000256" key="16">
    <source>
        <dbReference type="HAMAP-Rule" id="MF_00037"/>
    </source>
</evidence>
<name>B6FXS1_PEPHT</name>
<dbReference type="InterPro" id="IPR016167">
    <property type="entry name" value="FAD-bd_PCMH_sub1"/>
</dbReference>
<evidence type="ECO:0000256" key="2">
    <source>
        <dbReference type="ARBA" id="ARBA00003921"/>
    </source>
</evidence>
<dbReference type="GO" id="GO:0008762">
    <property type="term" value="F:UDP-N-acetylmuramate dehydrogenase activity"/>
    <property type="evidence" value="ECO:0007669"/>
    <property type="project" value="UniProtKB-UniRule"/>
</dbReference>
<evidence type="ECO:0000256" key="5">
    <source>
        <dbReference type="ARBA" id="ARBA00022490"/>
    </source>
</evidence>
<dbReference type="GO" id="GO:0005829">
    <property type="term" value="C:cytosol"/>
    <property type="evidence" value="ECO:0007669"/>
    <property type="project" value="TreeGrafter"/>
</dbReference>
<dbReference type="HAMAP" id="MF_00037">
    <property type="entry name" value="MurB"/>
    <property type="match status" value="1"/>
</dbReference>
<dbReference type="PROSITE" id="PS51387">
    <property type="entry name" value="FAD_PCMH"/>
    <property type="match status" value="1"/>
</dbReference>